<comment type="subunit">
    <text evidence="2">Homodimer.</text>
</comment>
<keyword evidence="4" id="KW-0808">Transferase</keyword>
<protein>
    <submittedName>
        <fullName evidence="6">Alanine--glyoxylate aminotransferase 2, mitochondrial</fullName>
    </submittedName>
</protein>
<dbReference type="PANTHER" id="PTHR11751">
    <property type="entry name" value="ALANINE AMINOTRANSFERASE"/>
    <property type="match status" value="1"/>
</dbReference>
<evidence type="ECO:0000313" key="6">
    <source>
        <dbReference type="EMBL" id="KAJ3089021.1"/>
    </source>
</evidence>
<dbReference type="Gene3D" id="3.90.1150.10">
    <property type="entry name" value="Aspartate Aminotransferase, domain 1"/>
    <property type="match status" value="1"/>
</dbReference>
<dbReference type="InterPro" id="IPR045088">
    <property type="entry name" value="ALAT1/2-like"/>
</dbReference>
<comment type="caution">
    <text evidence="6">The sequence shown here is derived from an EMBL/GenBank/DDBJ whole genome shotgun (WGS) entry which is preliminary data.</text>
</comment>
<dbReference type="GO" id="GO:0008483">
    <property type="term" value="F:transaminase activity"/>
    <property type="evidence" value="ECO:0007669"/>
    <property type="project" value="UniProtKB-KW"/>
</dbReference>
<keyword evidence="5" id="KW-0663">Pyridoxal phosphate</keyword>
<evidence type="ECO:0000256" key="5">
    <source>
        <dbReference type="ARBA" id="ARBA00022898"/>
    </source>
</evidence>
<evidence type="ECO:0000256" key="3">
    <source>
        <dbReference type="ARBA" id="ARBA00022576"/>
    </source>
</evidence>
<evidence type="ECO:0000256" key="1">
    <source>
        <dbReference type="ARBA" id="ARBA00001933"/>
    </source>
</evidence>
<comment type="cofactor">
    <cofactor evidence="1">
        <name>pyridoxal 5'-phosphate</name>
        <dbReference type="ChEBI" id="CHEBI:597326"/>
    </cofactor>
</comment>
<keyword evidence="3 6" id="KW-0032">Aminotransferase</keyword>
<dbReference type="EMBL" id="JADGJH010003752">
    <property type="protein sequence ID" value="KAJ3089021.1"/>
    <property type="molecule type" value="Genomic_DNA"/>
</dbReference>
<gene>
    <name evidence="6" type="primary">ALAAT2</name>
    <name evidence="6" type="ORF">HK100_007881</name>
</gene>
<evidence type="ECO:0000256" key="4">
    <source>
        <dbReference type="ARBA" id="ARBA00022679"/>
    </source>
</evidence>
<feature type="non-terminal residue" evidence="6">
    <location>
        <position position="121"/>
    </location>
</feature>
<evidence type="ECO:0000313" key="7">
    <source>
        <dbReference type="Proteomes" id="UP001211907"/>
    </source>
</evidence>
<evidence type="ECO:0000256" key="2">
    <source>
        <dbReference type="ARBA" id="ARBA00011738"/>
    </source>
</evidence>
<dbReference type="Proteomes" id="UP001211907">
    <property type="component" value="Unassembled WGS sequence"/>
</dbReference>
<dbReference type="InterPro" id="IPR015422">
    <property type="entry name" value="PyrdxlP-dep_Trfase_small"/>
</dbReference>
<name>A0AAD5SQA3_9FUNG</name>
<dbReference type="AlphaFoldDB" id="A0AAD5SQA3"/>
<accession>A0AAD5SQA3</accession>
<sequence>MSVSSISKEIVKVEYAVRGEIAIRAEELRKQLVEKPGSLPFKQITNCNIGNPQQLKQRPITFFRQVSALVDYPDLLAEKNDAVTKTLFAPDAIARAKKYLGAIGSTGAYSHSQGIPVVRDD</sequence>
<keyword evidence="7" id="KW-1185">Reference proteome</keyword>
<reference evidence="6" key="1">
    <citation type="submission" date="2020-05" db="EMBL/GenBank/DDBJ databases">
        <title>Phylogenomic resolution of chytrid fungi.</title>
        <authorList>
            <person name="Stajich J.E."/>
            <person name="Amses K."/>
            <person name="Simmons R."/>
            <person name="Seto K."/>
            <person name="Myers J."/>
            <person name="Bonds A."/>
            <person name="Quandt C.A."/>
            <person name="Barry K."/>
            <person name="Liu P."/>
            <person name="Grigoriev I."/>
            <person name="Longcore J.E."/>
            <person name="James T.Y."/>
        </authorList>
    </citation>
    <scope>NUCLEOTIDE SEQUENCE</scope>
    <source>
        <strain evidence="6">JEL0513</strain>
    </source>
</reference>
<organism evidence="6 7">
    <name type="scientific">Physocladia obscura</name>
    <dbReference type="NCBI Taxonomy" id="109957"/>
    <lineage>
        <taxon>Eukaryota</taxon>
        <taxon>Fungi</taxon>
        <taxon>Fungi incertae sedis</taxon>
        <taxon>Chytridiomycota</taxon>
        <taxon>Chytridiomycota incertae sedis</taxon>
        <taxon>Chytridiomycetes</taxon>
        <taxon>Chytridiales</taxon>
        <taxon>Chytriomycetaceae</taxon>
        <taxon>Physocladia</taxon>
    </lineage>
</organism>
<proteinExistence type="predicted"/>
<dbReference type="PANTHER" id="PTHR11751:SF29">
    <property type="entry name" value="ALANINE TRANSAMINASE"/>
    <property type="match status" value="1"/>
</dbReference>